<protein>
    <submittedName>
        <fullName evidence="1">Uncharacterized protein</fullName>
    </submittedName>
</protein>
<sequence length="63" mass="7032">MLFEVELDLEGDELLVTQAAGRLRPLLARVVRRLGHAQHPAGELDPEVLVSLRRSITWWASSG</sequence>
<organism evidence="1 2">
    <name type="scientific">Streptomyces variegatus</name>
    <dbReference type="NCBI Taxonomy" id="284040"/>
    <lineage>
        <taxon>Bacteria</taxon>
        <taxon>Bacillati</taxon>
        <taxon>Actinomycetota</taxon>
        <taxon>Actinomycetes</taxon>
        <taxon>Kitasatosporales</taxon>
        <taxon>Streptomycetaceae</taxon>
        <taxon>Streptomyces</taxon>
    </lineage>
</organism>
<reference evidence="2" key="1">
    <citation type="submission" date="2015-02" db="EMBL/GenBank/DDBJ databases">
        <authorList>
            <person name="Ju K.-S."/>
            <person name="Doroghazi J.R."/>
            <person name="Metcalf W."/>
        </authorList>
    </citation>
    <scope>NUCLEOTIDE SEQUENCE [LARGE SCALE GENOMIC DNA]</scope>
    <source>
        <strain evidence="2">NRRL B-16380</strain>
    </source>
</reference>
<evidence type="ECO:0000313" key="2">
    <source>
        <dbReference type="Proteomes" id="UP000034786"/>
    </source>
</evidence>
<dbReference type="AlphaFoldDB" id="A0A0M2GNP2"/>
<accession>A0A0M2GNP2</accession>
<comment type="caution">
    <text evidence="1">The sequence shown here is derived from an EMBL/GenBank/DDBJ whole genome shotgun (WGS) entry which is preliminary data.</text>
</comment>
<gene>
    <name evidence="1" type="ORF">UK15_13310</name>
</gene>
<proteinExistence type="predicted"/>
<name>A0A0M2GNP2_9ACTN</name>
<dbReference type="Proteomes" id="UP000034786">
    <property type="component" value="Unassembled WGS sequence"/>
</dbReference>
<evidence type="ECO:0000313" key="1">
    <source>
        <dbReference type="EMBL" id="KJK39428.1"/>
    </source>
</evidence>
<keyword evidence="2" id="KW-1185">Reference proteome</keyword>
<dbReference type="EMBL" id="JYJH01000007">
    <property type="protein sequence ID" value="KJK39428.1"/>
    <property type="molecule type" value="Genomic_DNA"/>
</dbReference>